<proteinExistence type="predicted"/>
<dbReference type="PANTHER" id="PTHR11614">
    <property type="entry name" value="PHOSPHOLIPASE-RELATED"/>
    <property type="match status" value="1"/>
</dbReference>
<feature type="domain" description="Serine aminopeptidase S33" evidence="1">
    <location>
        <begin position="27"/>
        <end position="271"/>
    </location>
</feature>
<dbReference type="InterPro" id="IPR022742">
    <property type="entry name" value="Hydrolase_4"/>
</dbReference>
<dbReference type="Pfam" id="PF12146">
    <property type="entry name" value="Hydrolase_4"/>
    <property type="match status" value="1"/>
</dbReference>
<dbReference type="Proteomes" id="UP000008363">
    <property type="component" value="Unassembled WGS sequence"/>
</dbReference>
<dbReference type="EMBL" id="BAHC01000232">
    <property type="protein sequence ID" value="GAB93584.1"/>
    <property type="molecule type" value="Genomic_DNA"/>
</dbReference>
<dbReference type="OrthoDB" id="9806902at2"/>
<accession>K6X443</accession>
<evidence type="ECO:0000259" key="1">
    <source>
        <dbReference type="Pfam" id="PF12146"/>
    </source>
</evidence>
<reference evidence="2 3" key="1">
    <citation type="submission" date="2012-08" db="EMBL/GenBank/DDBJ databases">
        <title>Whole genome shotgun sequence of Gordonia rhizosphera NBRC 16068.</title>
        <authorList>
            <person name="Takarada H."/>
            <person name="Isaki S."/>
            <person name="Hosoyama A."/>
            <person name="Tsuchikane K."/>
            <person name="Katsumata H."/>
            <person name="Baba S."/>
            <person name="Ohji S."/>
            <person name="Yamazaki S."/>
            <person name="Fujita N."/>
        </authorList>
    </citation>
    <scope>NUCLEOTIDE SEQUENCE [LARGE SCALE GENOMIC DNA]</scope>
    <source>
        <strain evidence="2 3">NBRC 16068</strain>
    </source>
</reference>
<dbReference type="InterPro" id="IPR029058">
    <property type="entry name" value="AB_hydrolase_fold"/>
</dbReference>
<gene>
    <name evidence="2" type="ORF">GORHZ_232_00030</name>
</gene>
<evidence type="ECO:0000313" key="2">
    <source>
        <dbReference type="EMBL" id="GAB93584.1"/>
    </source>
</evidence>
<dbReference type="AlphaFoldDB" id="K6X443"/>
<dbReference type="InterPro" id="IPR051044">
    <property type="entry name" value="MAG_DAG_Lipase"/>
</dbReference>
<comment type="caution">
    <text evidence="2">The sequence shown here is derived from an EMBL/GenBank/DDBJ whole genome shotgun (WGS) entry which is preliminary data.</text>
</comment>
<dbReference type="eggNOG" id="COG2267">
    <property type="taxonomic scope" value="Bacteria"/>
</dbReference>
<dbReference type="SUPFAM" id="SSF53474">
    <property type="entry name" value="alpha/beta-Hydrolases"/>
    <property type="match status" value="1"/>
</dbReference>
<evidence type="ECO:0000313" key="3">
    <source>
        <dbReference type="Proteomes" id="UP000008363"/>
    </source>
</evidence>
<protein>
    <submittedName>
        <fullName evidence="2">Putative lipase</fullName>
    </submittedName>
</protein>
<dbReference type="Gene3D" id="3.40.50.1820">
    <property type="entry name" value="alpha/beta hydrolase"/>
    <property type="match status" value="1"/>
</dbReference>
<keyword evidence="3" id="KW-1185">Reference proteome</keyword>
<dbReference type="RefSeq" id="WP_006338952.1">
    <property type="nucleotide sequence ID" value="NZ_BAHC01000232.1"/>
</dbReference>
<name>K6X443_9ACTN</name>
<dbReference type="STRING" id="1108045.GORHZ_232_00030"/>
<organism evidence="2 3">
    <name type="scientific">Gordonia rhizosphera NBRC 16068</name>
    <dbReference type="NCBI Taxonomy" id="1108045"/>
    <lineage>
        <taxon>Bacteria</taxon>
        <taxon>Bacillati</taxon>
        <taxon>Actinomycetota</taxon>
        <taxon>Actinomycetes</taxon>
        <taxon>Mycobacteriales</taxon>
        <taxon>Gordoniaceae</taxon>
        <taxon>Gordonia</taxon>
    </lineage>
</organism>
<sequence>MSPKTFDFTDRARDNLVAYRWDPASTPTAAIELVHGMGEHVLRYQHVADALTDAGFVVYGYDQRGHGATIGGAEPGQVGAEGWAALVSDIGEFARLIRTEHPGLRIGLIAHSMGSFASQQALLTQSAAFDAVALTGTAALDLLEPALDLDAPLDLAMFNAAFEPSRTEYDWLSRDDATVDDYVADSLCGFGLDTEATAAMFAGARALADPDKLAGIRTDLPIYLAVGDQDPVNAGLALFDPLVERLRGAGLTDVTATVYPGARHEILNETNRAAVIGELIDWLRARLA</sequence>